<comment type="similarity">
    <text evidence="1">Belongs to the GerABKA family.</text>
</comment>
<dbReference type="InterPro" id="IPR004995">
    <property type="entry name" value="Spore_Ger"/>
</dbReference>
<feature type="transmembrane region" description="Helical" evidence="3">
    <location>
        <begin position="384"/>
        <end position="403"/>
    </location>
</feature>
<sequence length="485" mass="53705">MNHSQKPLSPNLEENVQAVLAALHHSSDLIVREFAADMGEKKRVAVLFIEGLVNIAEINERIIHTLMFRMADYENVSWTDSSNCPQLPLPVASLLLVHDIQSLIGSILRGQAIILLDGWQTGFAADTGDIEDRGIEKPSSQTVIRGPQESFTETLQTNLALIRKRLSSADLIVTKQVLGHVTQTKVSVVYLKDTADRDVVQEVFRRIGRINLDGVLEGSYIEEFIQDSKYSPFPTVLNTERPDTTVAGLLEGKVVILVDGSPFVLMVPCLFDTFLHSAEDHYQRWTYILTRPMRFVSYFYSLLAPALYIAITTFHQEVLPPSLLISLSAQREGVPFPAFFEALIMIAAFELLNEAGVRMPRAVGSAISIVGAIVLGQAAVEAGFVSAAMVIIVSSTAISNFIIPSIEAAVPIRLLRYAFMTAAAFMGMYGLYVAVMAMLLHLSSLRSFGVPYMSPIAPLRREDIKDSLIRLPLWSRRSTTQQPKR</sequence>
<evidence type="ECO:0000256" key="2">
    <source>
        <dbReference type="ARBA" id="ARBA00023136"/>
    </source>
</evidence>
<name>A0A1G4RV47_9BACL</name>
<keyword evidence="5" id="KW-1185">Reference proteome</keyword>
<dbReference type="PANTHER" id="PTHR22550:SF5">
    <property type="entry name" value="LEUCINE ZIPPER PROTEIN 4"/>
    <property type="match status" value="1"/>
</dbReference>
<organism evidence="4 5">
    <name type="scientific">Paenibacillus tianmuensis</name>
    <dbReference type="NCBI Taxonomy" id="624147"/>
    <lineage>
        <taxon>Bacteria</taxon>
        <taxon>Bacillati</taxon>
        <taxon>Bacillota</taxon>
        <taxon>Bacilli</taxon>
        <taxon>Bacillales</taxon>
        <taxon>Paenibacillaceae</taxon>
        <taxon>Paenibacillus</taxon>
    </lineage>
</organism>
<accession>A0A1G4RV47</accession>
<dbReference type="STRING" id="624147.SAMN04487970_101983"/>
<dbReference type="PANTHER" id="PTHR22550">
    <property type="entry name" value="SPORE GERMINATION PROTEIN"/>
    <property type="match status" value="1"/>
</dbReference>
<evidence type="ECO:0000313" key="4">
    <source>
        <dbReference type="EMBL" id="SCW60601.1"/>
    </source>
</evidence>
<keyword evidence="3" id="KW-1133">Transmembrane helix</keyword>
<dbReference type="AlphaFoldDB" id="A0A1G4RV47"/>
<gene>
    <name evidence="4" type="ORF">SAMN04487970_101983</name>
</gene>
<dbReference type="PIRSF" id="PIRSF005690">
    <property type="entry name" value="GerBA"/>
    <property type="match status" value="1"/>
</dbReference>
<protein>
    <submittedName>
        <fullName evidence="4">Spore germination protein KA</fullName>
    </submittedName>
</protein>
<dbReference type="EMBL" id="FMTT01000019">
    <property type="protein sequence ID" value="SCW60601.1"/>
    <property type="molecule type" value="Genomic_DNA"/>
</dbReference>
<dbReference type="GO" id="GO:0016020">
    <property type="term" value="C:membrane"/>
    <property type="evidence" value="ECO:0007669"/>
    <property type="project" value="InterPro"/>
</dbReference>
<proteinExistence type="inferred from homology"/>
<evidence type="ECO:0000256" key="3">
    <source>
        <dbReference type="SAM" id="Phobius"/>
    </source>
</evidence>
<keyword evidence="3" id="KW-0812">Transmembrane</keyword>
<dbReference type="InterPro" id="IPR050768">
    <property type="entry name" value="UPF0353/GerABKA_families"/>
</dbReference>
<feature type="transmembrane region" description="Helical" evidence="3">
    <location>
        <begin position="415"/>
        <end position="440"/>
    </location>
</feature>
<dbReference type="GO" id="GO:0009847">
    <property type="term" value="P:spore germination"/>
    <property type="evidence" value="ECO:0007669"/>
    <property type="project" value="InterPro"/>
</dbReference>
<dbReference type="Proteomes" id="UP000198601">
    <property type="component" value="Unassembled WGS sequence"/>
</dbReference>
<dbReference type="RefSeq" id="WP_167670205.1">
    <property type="nucleotide sequence ID" value="NZ_FMTT01000019.1"/>
</dbReference>
<reference evidence="5" key="1">
    <citation type="submission" date="2016-10" db="EMBL/GenBank/DDBJ databases">
        <authorList>
            <person name="Varghese N."/>
            <person name="Submissions S."/>
        </authorList>
    </citation>
    <scope>NUCLEOTIDE SEQUENCE [LARGE SCALE GENOMIC DNA]</scope>
    <source>
        <strain evidence="5">CGMCC 1.8946</strain>
    </source>
</reference>
<keyword evidence="2 3" id="KW-0472">Membrane</keyword>
<feature type="transmembrane region" description="Helical" evidence="3">
    <location>
        <begin position="334"/>
        <end position="352"/>
    </location>
</feature>
<feature type="transmembrane region" description="Helical" evidence="3">
    <location>
        <begin position="295"/>
        <end position="314"/>
    </location>
</feature>
<dbReference type="Pfam" id="PF03323">
    <property type="entry name" value="GerA"/>
    <property type="match status" value="1"/>
</dbReference>
<feature type="transmembrane region" description="Helical" evidence="3">
    <location>
        <begin position="359"/>
        <end position="378"/>
    </location>
</feature>
<evidence type="ECO:0000313" key="5">
    <source>
        <dbReference type="Proteomes" id="UP000198601"/>
    </source>
</evidence>
<evidence type="ECO:0000256" key="1">
    <source>
        <dbReference type="ARBA" id="ARBA00005278"/>
    </source>
</evidence>